<evidence type="ECO:0000256" key="1">
    <source>
        <dbReference type="SAM" id="MobiDB-lite"/>
    </source>
</evidence>
<organism evidence="2 3">
    <name type="scientific">Nicotiana attenuata</name>
    <name type="common">Coyote tobacco</name>
    <dbReference type="NCBI Taxonomy" id="49451"/>
    <lineage>
        <taxon>Eukaryota</taxon>
        <taxon>Viridiplantae</taxon>
        <taxon>Streptophyta</taxon>
        <taxon>Embryophyta</taxon>
        <taxon>Tracheophyta</taxon>
        <taxon>Spermatophyta</taxon>
        <taxon>Magnoliopsida</taxon>
        <taxon>eudicotyledons</taxon>
        <taxon>Gunneridae</taxon>
        <taxon>Pentapetalae</taxon>
        <taxon>asterids</taxon>
        <taxon>lamiids</taxon>
        <taxon>Solanales</taxon>
        <taxon>Solanaceae</taxon>
        <taxon>Nicotianoideae</taxon>
        <taxon>Nicotianeae</taxon>
        <taxon>Nicotiana</taxon>
    </lineage>
</organism>
<dbReference type="Gramene" id="OIT19795">
    <property type="protein sequence ID" value="OIT19795"/>
    <property type="gene ID" value="A4A49_55557"/>
</dbReference>
<feature type="non-terminal residue" evidence="2">
    <location>
        <position position="390"/>
    </location>
</feature>
<accession>A0A1J6KAF0</accession>
<dbReference type="Proteomes" id="UP000187609">
    <property type="component" value="Unassembled WGS sequence"/>
</dbReference>
<comment type="caution">
    <text evidence="2">The sequence shown here is derived from an EMBL/GenBank/DDBJ whole genome shotgun (WGS) entry which is preliminary data.</text>
</comment>
<evidence type="ECO:0000313" key="3">
    <source>
        <dbReference type="Proteomes" id="UP000187609"/>
    </source>
</evidence>
<sequence>MASKYFNFIWKIGVMLVSEVGPVFVGGRIEYSFNIDSDHLSIPELVDIAKDFGVTKLGTTYIAPSKGGKLVKLEKDKNLLDLGVLLNDGDTIDIFICNDSNFEDVGHVGQHVNVEKGGGSQLTNINGGSRESEPLFIPHPPIIAPAPTIDLDLEICSTRTRESPRERAEESCKATHSRTVECEREEENTGFPSSLNTSERAEKNIREEVDAASGDFQKEGSASGDLNNSSTSSEEDAGTEEEFELSDDYGSDVHEELRVVKQDLKAFKVKKAKKSRKERPDGFLGEAGLDEGYDDIDKERKNLKDKLGGDDDEPYYDSSEADSFASESEGEAVSDDEVVEENLRVRIKSNGVVYDPSCEKVIWEIGQVFENVKEFREALTKYVVKKGVQL</sequence>
<protein>
    <submittedName>
        <fullName evidence="2">Uncharacterized protein</fullName>
    </submittedName>
</protein>
<feature type="compositionally biased region" description="Acidic residues" evidence="1">
    <location>
        <begin position="328"/>
        <end position="337"/>
    </location>
</feature>
<feature type="region of interest" description="Disordered" evidence="1">
    <location>
        <begin position="212"/>
        <end position="250"/>
    </location>
</feature>
<dbReference type="EMBL" id="MJEQ01006237">
    <property type="protein sequence ID" value="OIT19795.1"/>
    <property type="molecule type" value="Genomic_DNA"/>
</dbReference>
<feature type="compositionally biased region" description="Acidic residues" evidence="1">
    <location>
        <begin position="233"/>
        <end position="250"/>
    </location>
</feature>
<feature type="region of interest" description="Disordered" evidence="1">
    <location>
        <begin position="302"/>
        <end position="337"/>
    </location>
</feature>
<keyword evidence="3" id="KW-1185">Reference proteome</keyword>
<dbReference type="AlphaFoldDB" id="A0A1J6KAF0"/>
<feature type="compositionally biased region" description="Basic and acidic residues" evidence="1">
    <location>
        <begin position="159"/>
        <end position="182"/>
    </location>
</feature>
<proteinExistence type="predicted"/>
<reference evidence="2" key="1">
    <citation type="submission" date="2016-11" db="EMBL/GenBank/DDBJ databases">
        <title>The genome of Nicotiana attenuata.</title>
        <authorList>
            <person name="Xu S."/>
            <person name="Brockmoeller T."/>
            <person name="Gaquerel E."/>
            <person name="Navarro A."/>
            <person name="Kuhl H."/>
            <person name="Gase K."/>
            <person name="Ling Z."/>
            <person name="Zhou W."/>
            <person name="Kreitzer C."/>
            <person name="Stanke M."/>
            <person name="Tang H."/>
            <person name="Lyons E."/>
            <person name="Pandey P."/>
            <person name="Pandey S.P."/>
            <person name="Timmermann B."/>
            <person name="Baldwin I.T."/>
        </authorList>
    </citation>
    <scope>NUCLEOTIDE SEQUENCE [LARGE SCALE GENOMIC DNA]</scope>
    <source>
        <strain evidence="2">UT</strain>
    </source>
</reference>
<gene>
    <name evidence="2" type="ORF">A4A49_55557</name>
</gene>
<evidence type="ECO:0000313" key="2">
    <source>
        <dbReference type="EMBL" id="OIT19795.1"/>
    </source>
</evidence>
<name>A0A1J6KAF0_NICAT</name>
<feature type="region of interest" description="Disordered" evidence="1">
    <location>
        <begin position="159"/>
        <end position="200"/>
    </location>
</feature>